<comment type="caution">
    <text evidence="3">The sequence shown here is derived from an EMBL/GenBank/DDBJ whole genome shotgun (WGS) entry which is preliminary data.</text>
</comment>
<dbReference type="PANTHER" id="PTHR33428">
    <property type="entry name" value="CHLOROPHYLLASE-2, CHLOROPLASTIC"/>
    <property type="match status" value="1"/>
</dbReference>
<accession>A0ABN1N6L8</accession>
<organism evidence="3 4">
    <name type="scientific">Pseudonocardia zijingensis</name>
    <dbReference type="NCBI Taxonomy" id="153376"/>
    <lineage>
        <taxon>Bacteria</taxon>
        <taxon>Bacillati</taxon>
        <taxon>Actinomycetota</taxon>
        <taxon>Actinomycetes</taxon>
        <taxon>Pseudonocardiales</taxon>
        <taxon>Pseudonocardiaceae</taxon>
        <taxon>Pseudonocardia</taxon>
    </lineage>
</organism>
<dbReference type="InterPro" id="IPR029058">
    <property type="entry name" value="AB_hydrolase_fold"/>
</dbReference>
<dbReference type="SUPFAM" id="SSF53474">
    <property type="entry name" value="alpha/beta-Hydrolases"/>
    <property type="match status" value="1"/>
</dbReference>
<evidence type="ECO:0000259" key="2">
    <source>
        <dbReference type="Pfam" id="PF12740"/>
    </source>
</evidence>
<dbReference type="Gene3D" id="3.40.50.1820">
    <property type="entry name" value="alpha/beta hydrolase"/>
    <property type="match status" value="1"/>
</dbReference>
<reference evidence="3 4" key="1">
    <citation type="journal article" date="2019" name="Int. J. Syst. Evol. Microbiol.">
        <title>The Global Catalogue of Microorganisms (GCM) 10K type strain sequencing project: providing services to taxonomists for standard genome sequencing and annotation.</title>
        <authorList>
            <consortium name="The Broad Institute Genomics Platform"/>
            <consortium name="The Broad Institute Genome Sequencing Center for Infectious Disease"/>
            <person name="Wu L."/>
            <person name="Ma J."/>
        </authorList>
    </citation>
    <scope>NUCLEOTIDE SEQUENCE [LARGE SCALE GENOMIC DNA]</scope>
    <source>
        <strain evidence="3 4">JCM 11117</strain>
    </source>
</reference>
<protein>
    <recommendedName>
        <fullName evidence="2">PET hydrolase/cutinase-like domain-containing protein</fullName>
    </recommendedName>
</protein>
<feature type="chain" id="PRO_5046416090" description="PET hydrolase/cutinase-like domain-containing protein" evidence="1">
    <location>
        <begin position="31"/>
        <end position="295"/>
    </location>
</feature>
<evidence type="ECO:0000256" key="1">
    <source>
        <dbReference type="SAM" id="SignalP"/>
    </source>
</evidence>
<keyword evidence="4" id="KW-1185">Reference proteome</keyword>
<dbReference type="Pfam" id="PF12740">
    <property type="entry name" value="PETase"/>
    <property type="match status" value="1"/>
</dbReference>
<dbReference type="EMBL" id="BAAAHP010000161">
    <property type="protein sequence ID" value="GAA0895516.1"/>
    <property type="molecule type" value="Genomic_DNA"/>
</dbReference>
<dbReference type="PANTHER" id="PTHR33428:SF14">
    <property type="entry name" value="CARBOXYLESTERASE TYPE B DOMAIN-CONTAINING PROTEIN"/>
    <property type="match status" value="1"/>
</dbReference>
<evidence type="ECO:0000313" key="3">
    <source>
        <dbReference type="EMBL" id="GAA0895516.1"/>
    </source>
</evidence>
<dbReference type="RefSeq" id="WP_379589719.1">
    <property type="nucleotide sequence ID" value="NZ_JBHSKO010000017.1"/>
</dbReference>
<feature type="signal peptide" evidence="1">
    <location>
        <begin position="1"/>
        <end position="30"/>
    </location>
</feature>
<gene>
    <name evidence="3" type="ORF">GCM10009559_51570</name>
</gene>
<evidence type="ECO:0000313" key="4">
    <source>
        <dbReference type="Proteomes" id="UP001499967"/>
    </source>
</evidence>
<feature type="domain" description="PET hydrolase/cutinase-like" evidence="2">
    <location>
        <begin position="25"/>
        <end position="218"/>
    </location>
</feature>
<dbReference type="InterPro" id="IPR041127">
    <property type="entry name" value="PET_hydrolase/cutinase-like"/>
</dbReference>
<keyword evidence="1" id="KW-0732">Signal</keyword>
<sequence>MVSPRTRTRIVVLTAAVALAVLSAPGGAHAAGGAGSRDVRATVREAAEGLPGHTVYRPADLRVLPRGGVPVIAYGNGACAASNLSAITFLTGLASQGYIVIANGAPDAFPVPSTPETTTAHPEALLAAIDWATTSREARRQLDGRAAPDRIGVLGHSCGGVEALAAGTDPRVGAVAGFNTGYLPEPAFGGYGRDRLAQLHSPTLLVNGGPDDVAYQNSIDNHALLTVPAALAGHATVGHSGLISGEQATTGWQVAADWFDYVLRGDERAGARFVGPDCGLCTEPEWTVETKGLPL</sequence>
<dbReference type="Proteomes" id="UP001499967">
    <property type="component" value="Unassembled WGS sequence"/>
</dbReference>
<proteinExistence type="predicted"/>
<name>A0ABN1N6L8_9PSEU</name>